<accession>A0AAV1CZM6</accession>
<name>A0AAV1CZM6_OLDCO</name>
<dbReference type="Proteomes" id="UP001161247">
    <property type="component" value="Chromosome 3"/>
</dbReference>
<evidence type="ECO:0000313" key="9">
    <source>
        <dbReference type="Proteomes" id="UP001161247"/>
    </source>
</evidence>
<feature type="region of interest" description="Disordered" evidence="6">
    <location>
        <begin position="707"/>
        <end position="730"/>
    </location>
</feature>
<dbReference type="AlphaFoldDB" id="A0AAV1CZM6"/>
<dbReference type="Gene3D" id="4.10.1000.10">
    <property type="entry name" value="Zinc finger, CCCH-type"/>
    <property type="match status" value="1"/>
</dbReference>
<gene>
    <name evidence="8" type="ORF">OLC1_LOCUS10394</name>
</gene>
<keyword evidence="2" id="KW-0677">Repeat</keyword>
<feature type="region of interest" description="Disordered" evidence="6">
    <location>
        <begin position="819"/>
        <end position="843"/>
    </location>
</feature>
<evidence type="ECO:0000256" key="1">
    <source>
        <dbReference type="ARBA" id="ARBA00022723"/>
    </source>
</evidence>
<keyword evidence="9" id="KW-1185">Reference proteome</keyword>
<feature type="region of interest" description="Disordered" evidence="6">
    <location>
        <begin position="46"/>
        <end position="71"/>
    </location>
</feature>
<feature type="region of interest" description="Disordered" evidence="6">
    <location>
        <begin position="855"/>
        <end position="876"/>
    </location>
</feature>
<feature type="zinc finger region" description="C3H1-type" evidence="5">
    <location>
        <begin position="481"/>
        <end position="508"/>
    </location>
</feature>
<dbReference type="InterPro" id="IPR045124">
    <property type="entry name" value="Su(sable)-like"/>
</dbReference>
<organism evidence="8 9">
    <name type="scientific">Oldenlandia corymbosa var. corymbosa</name>
    <dbReference type="NCBI Taxonomy" id="529605"/>
    <lineage>
        <taxon>Eukaryota</taxon>
        <taxon>Viridiplantae</taxon>
        <taxon>Streptophyta</taxon>
        <taxon>Embryophyta</taxon>
        <taxon>Tracheophyta</taxon>
        <taxon>Spermatophyta</taxon>
        <taxon>Magnoliopsida</taxon>
        <taxon>eudicotyledons</taxon>
        <taxon>Gunneridae</taxon>
        <taxon>Pentapetalae</taxon>
        <taxon>asterids</taxon>
        <taxon>lamiids</taxon>
        <taxon>Gentianales</taxon>
        <taxon>Rubiaceae</taxon>
        <taxon>Rubioideae</taxon>
        <taxon>Spermacoceae</taxon>
        <taxon>Hedyotis-Oldenlandia complex</taxon>
        <taxon>Oldenlandia</taxon>
    </lineage>
</organism>
<feature type="domain" description="C3H1-type" evidence="7">
    <location>
        <begin position="510"/>
        <end position="537"/>
    </location>
</feature>
<feature type="zinc finger region" description="C3H1-type" evidence="5">
    <location>
        <begin position="540"/>
        <end position="563"/>
    </location>
</feature>
<dbReference type="EMBL" id="OX459120">
    <property type="protein sequence ID" value="CAI9100611.1"/>
    <property type="molecule type" value="Genomic_DNA"/>
</dbReference>
<sequence length="876" mass="95658">MEKSELGTLKPCLNPTFNFPPPRRRPLQSQTYRTFVRILSHCNALQSSSKSQGEDGSESGKLGEAGKGVVHESSMEVENSLVQQMPPVNGAKDINLGEVGKHIVNDSSMEKEGSLIQQMSPINGAKDALTDVGNLMLLQGTRELTLGDIVNPSNSSMLSNLSTVVENHKKLSPRIEQNVPNEVYEAANQPTRLEEITDMPSKLSPRREQNEICRPLGNEVYEAASQLADLPEPVGSLNEENPVIESNFPDEFEHQLQLKQSTLEELISASGDLDISVYEFDDEHIEEGEIPEGNGVDDEAIAMLFEDDISLEEKLDEVGVRELVNDNDGDRGIGKDNIKSSPLLGKVEDGKDVMRTTTREEQNANPKCSRENVSLNHANGYDYNMETGWFTKQVSVVEMSNNLEISSQNVARRRQITYEDISENKGSATAPMEVSGVKKRKKGPLTEERKAKKKMKYRINRAEKNRKLGVRRLKLQPVLKPKKVVYCRHFLRGRCQEGEKCKFSHDTTPETKSTPCSFFARGTCMKGDDCPYDHQLSKYPCNNIATTGFCSRGADCLFNHEVSSTIQVNKDGITDQRIDAKLPTKDISVGKKSGYQVHKNLERSVAHVPKGMPFFSQVISPTGNIRNREGDPLCLKPDDHVKTSNKMASNLSSSKKKSNEILNSVPVKPQGINFLSLGKSPMDDFANMRMGACGSLSGLLTKNGFVGSSPSSDGDVKTDNQAAIGSSSESASAVNKMAMEVPPSSTPEGIKFLSVGSVAVNTVNSTVNQSSNSSNNVNSGQAHIQGKQNSVEALNFVSRTANVSSSSFHPPWQSLNHGAGIFGGGNSSSSSKPSLLSGTPKSVQSPVQYALDFAGKIESERKVNRPAGNPFSLSRK</sequence>
<protein>
    <submittedName>
        <fullName evidence="8">OLC1v1037741C1</fullName>
    </submittedName>
</protein>
<keyword evidence="4 5" id="KW-0862">Zinc</keyword>
<evidence type="ECO:0000259" key="7">
    <source>
        <dbReference type="PROSITE" id="PS50103"/>
    </source>
</evidence>
<dbReference type="Pfam" id="PF00642">
    <property type="entry name" value="zf-CCCH"/>
    <property type="match status" value="1"/>
</dbReference>
<proteinExistence type="predicted"/>
<evidence type="ECO:0000256" key="2">
    <source>
        <dbReference type="ARBA" id="ARBA00022737"/>
    </source>
</evidence>
<evidence type="ECO:0000256" key="4">
    <source>
        <dbReference type="ARBA" id="ARBA00022833"/>
    </source>
</evidence>
<keyword evidence="1 5" id="KW-0479">Metal-binding</keyword>
<dbReference type="SUPFAM" id="SSF90229">
    <property type="entry name" value="CCCH zinc finger"/>
    <property type="match status" value="2"/>
</dbReference>
<evidence type="ECO:0000256" key="5">
    <source>
        <dbReference type="PROSITE-ProRule" id="PRU00723"/>
    </source>
</evidence>
<evidence type="ECO:0000313" key="8">
    <source>
        <dbReference type="EMBL" id="CAI9100611.1"/>
    </source>
</evidence>
<dbReference type="InterPro" id="IPR036855">
    <property type="entry name" value="Znf_CCCH_sf"/>
</dbReference>
<evidence type="ECO:0000256" key="3">
    <source>
        <dbReference type="ARBA" id="ARBA00022771"/>
    </source>
</evidence>
<evidence type="ECO:0000256" key="6">
    <source>
        <dbReference type="SAM" id="MobiDB-lite"/>
    </source>
</evidence>
<dbReference type="PANTHER" id="PTHR13119">
    <property type="entry name" value="ZINC FINGER CCCH DOMAIN-CONTAINING PROTEI"/>
    <property type="match status" value="1"/>
</dbReference>
<feature type="zinc finger region" description="C3H1-type" evidence="5">
    <location>
        <begin position="510"/>
        <end position="537"/>
    </location>
</feature>
<dbReference type="GO" id="GO:0003723">
    <property type="term" value="F:RNA binding"/>
    <property type="evidence" value="ECO:0007669"/>
    <property type="project" value="InterPro"/>
</dbReference>
<dbReference type="Pfam" id="PF14608">
    <property type="entry name" value="zf-CCCH_2"/>
    <property type="match status" value="1"/>
</dbReference>
<dbReference type="InterPro" id="IPR000571">
    <property type="entry name" value="Znf_CCCH"/>
</dbReference>
<feature type="compositionally biased region" description="Low complexity" evidence="6">
    <location>
        <begin position="827"/>
        <end position="842"/>
    </location>
</feature>
<dbReference type="Gene3D" id="2.30.30.1190">
    <property type="match status" value="1"/>
</dbReference>
<feature type="region of interest" description="Disordered" evidence="6">
    <location>
        <begin position="1"/>
        <end position="26"/>
    </location>
</feature>
<dbReference type="PANTHER" id="PTHR13119:SF12">
    <property type="entry name" value="PROTEIN SUPPRESSOR OF SABLE"/>
    <property type="match status" value="1"/>
</dbReference>
<feature type="domain" description="C3H1-type" evidence="7">
    <location>
        <begin position="481"/>
        <end position="508"/>
    </location>
</feature>
<feature type="domain" description="C3H1-type" evidence="7">
    <location>
        <begin position="540"/>
        <end position="563"/>
    </location>
</feature>
<dbReference type="GO" id="GO:0005634">
    <property type="term" value="C:nucleus"/>
    <property type="evidence" value="ECO:0007669"/>
    <property type="project" value="TreeGrafter"/>
</dbReference>
<dbReference type="SMART" id="SM00356">
    <property type="entry name" value="ZnF_C3H1"/>
    <property type="match status" value="3"/>
</dbReference>
<dbReference type="GO" id="GO:0008270">
    <property type="term" value="F:zinc ion binding"/>
    <property type="evidence" value="ECO:0007669"/>
    <property type="project" value="UniProtKB-KW"/>
</dbReference>
<keyword evidence="3 5" id="KW-0863">Zinc-finger</keyword>
<dbReference type="PROSITE" id="PS50103">
    <property type="entry name" value="ZF_C3H1"/>
    <property type="match status" value="3"/>
</dbReference>
<reference evidence="8" key="1">
    <citation type="submission" date="2023-03" db="EMBL/GenBank/DDBJ databases">
        <authorList>
            <person name="Julca I."/>
        </authorList>
    </citation>
    <scope>NUCLEOTIDE SEQUENCE</scope>
</reference>
<dbReference type="GO" id="GO:0045892">
    <property type="term" value="P:negative regulation of DNA-templated transcription"/>
    <property type="evidence" value="ECO:0007669"/>
    <property type="project" value="InterPro"/>
</dbReference>